<feature type="transmembrane region" description="Helical" evidence="5">
    <location>
        <begin position="65"/>
        <end position="86"/>
    </location>
</feature>
<name>A0A9P4SDK1_9PEZI</name>
<dbReference type="InterPro" id="IPR007568">
    <property type="entry name" value="RTA1"/>
</dbReference>
<reference evidence="6" key="1">
    <citation type="journal article" date="2020" name="Stud. Mycol.">
        <title>101 Dothideomycetes genomes: a test case for predicting lifestyles and emergence of pathogens.</title>
        <authorList>
            <person name="Haridas S."/>
            <person name="Albert R."/>
            <person name="Binder M."/>
            <person name="Bloem J."/>
            <person name="Labutti K."/>
            <person name="Salamov A."/>
            <person name="Andreopoulos B."/>
            <person name="Baker S."/>
            <person name="Barry K."/>
            <person name="Bills G."/>
            <person name="Bluhm B."/>
            <person name="Cannon C."/>
            <person name="Castanera R."/>
            <person name="Culley D."/>
            <person name="Daum C."/>
            <person name="Ezra D."/>
            <person name="Gonzalez J."/>
            <person name="Henrissat B."/>
            <person name="Kuo A."/>
            <person name="Liang C."/>
            <person name="Lipzen A."/>
            <person name="Lutzoni F."/>
            <person name="Magnuson J."/>
            <person name="Mondo S."/>
            <person name="Nolan M."/>
            <person name="Ohm R."/>
            <person name="Pangilinan J."/>
            <person name="Park H.-J."/>
            <person name="Ramirez L."/>
            <person name="Alfaro M."/>
            <person name="Sun H."/>
            <person name="Tritt A."/>
            <person name="Yoshinaga Y."/>
            <person name="Zwiers L.-H."/>
            <person name="Turgeon B."/>
            <person name="Goodwin S."/>
            <person name="Spatafora J."/>
            <person name="Crous P."/>
            <person name="Grigoriev I."/>
        </authorList>
    </citation>
    <scope>NUCLEOTIDE SEQUENCE</scope>
    <source>
        <strain evidence="6">CBS 101060</strain>
    </source>
</reference>
<feature type="transmembrane region" description="Helical" evidence="5">
    <location>
        <begin position="38"/>
        <end position="58"/>
    </location>
</feature>
<organism evidence="6 7">
    <name type="scientific">Patellaria atrata CBS 101060</name>
    <dbReference type="NCBI Taxonomy" id="1346257"/>
    <lineage>
        <taxon>Eukaryota</taxon>
        <taxon>Fungi</taxon>
        <taxon>Dikarya</taxon>
        <taxon>Ascomycota</taxon>
        <taxon>Pezizomycotina</taxon>
        <taxon>Dothideomycetes</taxon>
        <taxon>Dothideomycetes incertae sedis</taxon>
        <taxon>Patellariales</taxon>
        <taxon>Patellariaceae</taxon>
        <taxon>Patellaria</taxon>
    </lineage>
</organism>
<keyword evidence="2 5" id="KW-0812">Transmembrane</keyword>
<dbReference type="OrthoDB" id="4521223at2759"/>
<feature type="transmembrane region" description="Helical" evidence="5">
    <location>
        <begin position="226"/>
        <end position="246"/>
    </location>
</feature>
<comment type="caution">
    <text evidence="6">The sequence shown here is derived from an EMBL/GenBank/DDBJ whole genome shotgun (WGS) entry which is preliminary data.</text>
</comment>
<sequence>MSEELNAITFNGTLINDENCNVDICSLEYANFTYVPNLAGNIIFVAIFGLCIPFQLFFGIRHKTWGYMIGMLGGLILEVLGYVGRIQMHFNPFKFDPFLLYLICLTIGPAFLSAAIYLCLGRIVVVYGDHLSRFKPGTYTIVFVSCDLLSLVLQALGGAITATADDDRDKHDMGVNIMIAGLASQVVSLLIFMVLCADFAFKIKRNSRATNAALADVRGTLKWKGFLIALVIATFTIFVRCVFRVAELSEGFDSHLANDEVTYMILEGAMISIASIALTIIHPGVAFAGKWDLGNFSFRNRSTRKGMEKVNQVEV</sequence>
<evidence type="ECO:0000313" key="7">
    <source>
        <dbReference type="Proteomes" id="UP000799429"/>
    </source>
</evidence>
<evidence type="ECO:0000256" key="2">
    <source>
        <dbReference type="ARBA" id="ARBA00022692"/>
    </source>
</evidence>
<evidence type="ECO:0000313" key="6">
    <source>
        <dbReference type="EMBL" id="KAF2840786.1"/>
    </source>
</evidence>
<dbReference type="Proteomes" id="UP000799429">
    <property type="component" value="Unassembled WGS sequence"/>
</dbReference>
<keyword evidence="4 5" id="KW-0472">Membrane</keyword>
<gene>
    <name evidence="6" type="ORF">M501DRAFT_1010002</name>
</gene>
<comment type="subcellular location">
    <subcellularLocation>
        <location evidence="1">Membrane</location>
        <topology evidence="1">Multi-pass membrane protein</topology>
    </subcellularLocation>
</comment>
<evidence type="ECO:0000256" key="5">
    <source>
        <dbReference type="SAM" id="Phobius"/>
    </source>
</evidence>
<evidence type="ECO:0000256" key="3">
    <source>
        <dbReference type="ARBA" id="ARBA00022989"/>
    </source>
</evidence>
<accession>A0A9P4SDK1</accession>
<keyword evidence="3 5" id="KW-1133">Transmembrane helix</keyword>
<dbReference type="GO" id="GO:0005886">
    <property type="term" value="C:plasma membrane"/>
    <property type="evidence" value="ECO:0007669"/>
    <property type="project" value="TreeGrafter"/>
</dbReference>
<dbReference type="Pfam" id="PF04479">
    <property type="entry name" value="RTA1"/>
    <property type="match status" value="1"/>
</dbReference>
<dbReference type="PANTHER" id="PTHR31465">
    <property type="entry name" value="PROTEIN RTA1-RELATED"/>
    <property type="match status" value="1"/>
</dbReference>
<dbReference type="PANTHER" id="PTHR31465:SF9">
    <property type="entry name" value="SPHINGOID LONG-CHAIN BASE TRANSPORTER RSB1"/>
    <property type="match status" value="1"/>
</dbReference>
<keyword evidence="7" id="KW-1185">Reference proteome</keyword>
<feature type="transmembrane region" description="Helical" evidence="5">
    <location>
        <begin position="177"/>
        <end position="201"/>
    </location>
</feature>
<protein>
    <submittedName>
        <fullName evidence="6">RTA1 domain protein</fullName>
    </submittedName>
</protein>
<feature type="transmembrane region" description="Helical" evidence="5">
    <location>
        <begin position="261"/>
        <end position="281"/>
    </location>
</feature>
<evidence type="ECO:0000256" key="1">
    <source>
        <dbReference type="ARBA" id="ARBA00004141"/>
    </source>
</evidence>
<dbReference type="GO" id="GO:0000324">
    <property type="term" value="C:fungal-type vacuole"/>
    <property type="evidence" value="ECO:0007669"/>
    <property type="project" value="TreeGrafter"/>
</dbReference>
<dbReference type="EMBL" id="MU006092">
    <property type="protein sequence ID" value="KAF2840786.1"/>
    <property type="molecule type" value="Genomic_DNA"/>
</dbReference>
<evidence type="ECO:0000256" key="4">
    <source>
        <dbReference type="ARBA" id="ARBA00023136"/>
    </source>
</evidence>
<feature type="transmembrane region" description="Helical" evidence="5">
    <location>
        <begin position="137"/>
        <end position="157"/>
    </location>
</feature>
<proteinExistence type="predicted"/>
<dbReference type="AlphaFoldDB" id="A0A9P4SDK1"/>
<feature type="transmembrane region" description="Helical" evidence="5">
    <location>
        <begin position="98"/>
        <end position="125"/>
    </location>
</feature>